<organism evidence="2 3">
    <name type="scientific">Pseudomonas syringae</name>
    <dbReference type="NCBI Taxonomy" id="317"/>
    <lineage>
        <taxon>Bacteria</taxon>
        <taxon>Pseudomonadati</taxon>
        <taxon>Pseudomonadota</taxon>
        <taxon>Gammaproteobacteria</taxon>
        <taxon>Pseudomonadales</taxon>
        <taxon>Pseudomonadaceae</taxon>
        <taxon>Pseudomonas</taxon>
    </lineage>
</organism>
<dbReference type="InterPro" id="IPR038255">
    <property type="entry name" value="PBS_linker_sf"/>
</dbReference>
<dbReference type="Gene3D" id="1.10.3130.20">
    <property type="entry name" value="Phycobilisome linker domain"/>
    <property type="match status" value="1"/>
</dbReference>
<dbReference type="EMBL" id="JPQT01000183">
    <property type="protein sequence ID" value="KFE43945.1"/>
    <property type="molecule type" value="Genomic_DNA"/>
</dbReference>
<evidence type="ECO:0000313" key="2">
    <source>
        <dbReference type="EMBL" id="KFE43945.1"/>
    </source>
</evidence>
<reference evidence="2 3" key="1">
    <citation type="submission" date="2014-07" db="EMBL/GenBank/DDBJ databases">
        <title>Draft Genome Sequences of Environmental Pseudomonas syringae strains.</title>
        <authorList>
            <person name="Baltrus D.A."/>
            <person name="Berge O."/>
            <person name="Morris C."/>
        </authorList>
    </citation>
    <scope>NUCLEOTIDE SEQUENCE [LARGE SCALE GENOMIC DNA]</scope>
    <source>
        <strain evidence="2 3">CEB003</strain>
    </source>
</reference>
<comment type="caution">
    <text evidence="2">The sequence shown here is derived from an EMBL/GenBank/DDBJ whole genome shotgun (WGS) entry which is preliminary data.</text>
</comment>
<evidence type="ECO:0000259" key="1">
    <source>
        <dbReference type="Pfam" id="PF13946"/>
    </source>
</evidence>
<proteinExistence type="predicted"/>
<name>A0A085UL82_PSESX</name>
<dbReference type="PATRIC" id="fig|317.174.peg.6401"/>
<evidence type="ECO:0000313" key="3">
    <source>
        <dbReference type="Proteomes" id="UP000028643"/>
    </source>
</evidence>
<dbReference type="AlphaFoldDB" id="A0A085UL82"/>
<dbReference type="Pfam" id="PF13946">
    <property type="entry name" value="DUF4214"/>
    <property type="match status" value="2"/>
</dbReference>
<sequence>MAASTYFDQIQQLYIAYFGRPADPVGLAYWAANVDAANGSVAQVIAGFSASSESQVLYSGATTAQKVSSIYLALFNRNPEAAGLAYWVAQIDSGSVSQAQAAYQIESSAGPGDATSIANKLSAAKAFTAQLDTPAEIAGYVGATAATLARAFLGSVDATSGSLANATGAVALANSVAVASNTSITTTPTVPTIPIPTTPQIYTLTAGADAIPGGTAADAINSTIVGGFDKGDVIDGGAGTDTLTVTGSGSISSAGVTVTNVEIASFTSLDSVALNTTGWTGLTSLTTQANGASTVLSGATGTAIAATVLNRGSALIDINGGANVAVTASGATTGTTTVGATQQPTGTVTISNSAAVPVAMGSITVKGGTTVNVTQVAASAVVNATTTLGSVTVTGGAATTAVTLNNTAAAIASVSTAGVTTNSVTIIDVNAGNSSLNGTISSVSLSNVSTVAINDTALTTLSIQGGSGNIIIGNGGLKAPTNQVLTLTLDGQTGGTLSDANVYTTLNLTTVTRDSTLANISDSALTTLAISGSNALTLTSAAGLSALQTVKVSGMAGLTGDLSGATVTSVVASDTTGNLTVSIDGSKASYNGGSGIDTVTLTATPTHTISGAGGTSDVVKIDASLAAGLSNAALVSGFEQLTLTGATNQTVDVSNFVGATTISTAGGNALVLSGLVSGNTLQLTGAGTGYLVSSTAAFVASGNDTLNLKLTDGSGVGINFATGGITTSDIENIVISVNDTQSKASGTFLDSVGLLGNTTHAITVSGNAGLNLTATGTGITSVDASGITTGGFTWTSGALTGTPITVKGSANGANVIDLSAATKAVVTYTEGLGANTITTGSGDDIVTLGWITAGVTVNFGTGHDRLTLTGIPTQPLGFITTTGLGAGDIVAMAGASGGAHISVQSNLGAMLTGQTTLAGYMDLAASAVVRTGNNAVLHWFQFGGDTYITQDTSALLTYLGTYDTTVKLTGLLDLSTSIVAAGVVTL</sequence>
<dbReference type="InterPro" id="IPR025282">
    <property type="entry name" value="DUF4214"/>
</dbReference>
<accession>A0A085UL82</accession>
<feature type="domain" description="DUF4214" evidence="1">
    <location>
        <begin position="61"/>
        <end position="108"/>
    </location>
</feature>
<protein>
    <recommendedName>
        <fullName evidence="1">DUF4214 domain-containing protein</fullName>
    </recommendedName>
</protein>
<dbReference type="Proteomes" id="UP000028643">
    <property type="component" value="Unassembled WGS sequence"/>
</dbReference>
<gene>
    <name evidence="2" type="ORF">IV02_31360</name>
</gene>
<feature type="domain" description="DUF4214" evidence="1">
    <location>
        <begin position="10"/>
        <end position="56"/>
    </location>
</feature>
<dbReference type="RefSeq" id="WP_047580032.1">
    <property type="nucleotide sequence ID" value="NZ_JPQT01000183.1"/>
</dbReference>